<gene>
    <name evidence="1" type="ORF">AVEN_119397_1</name>
</gene>
<protein>
    <submittedName>
        <fullName evidence="1">Uncharacterized protein</fullName>
    </submittedName>
</protein>
<organism evidence="1 2">
    <name type="scientific">Araneus ventricosus</name>
    <name type="common">Orbweaver spider</name>
    <name type="synonym">Epeira ventricosa</name>
    <dbReference type="NCBI Taxonomy" id="182803"/>
    <lineage>
        <taxon>Eukaryota</taxon>
        <taxon>Metazoa</taxon>
        <taxon>Ecdysozoa</taxon>
        <taxon>Arthropoda</taxon>
        <taxon>Chelicerata</taxon>
        <taxon>Arachnida</taxon>
        <taxon>Araneae</taxon>
        <taxon>Araneomorphae</taxon>
        <taxon>Entelegynae</taxon>
        <taxon>Araneoidea</taxon>
        <taxon>Araneidae</taxon>
        <taxon>Araneus</taxon>
    </lineage>
</organism>
<keyword evidence="2" id="KW-1185">Reference proteome</keyword>
<dbReference type="Proteomes" id="UP000499080">
    <property type="component" value="Unassembled WGS sequence"/>
</dbReference>
<dbReference type="PANTHER" id="PTHR46409">
    <property type="entry name" value="HTH PSQ-TYPE DOMAIN-CONTAINING PROTEIN"/>
    <property type="match status" value="1"/>
</dbReference>
<name>A0A4Y2VF25_ARAVE</name>
<accession>A0A4Y2VF25</accession>
<dbReference type="AlphaFoldDB" id="A0A4Y2VF25"/>
<comment type="caution">
    <text evidence="1">The sequence shown here is derived from an EMBL/GenBank/DDBJ whole genome shotgun (WGS) entry which is preliminary data.</text>
</comment>
<evidence type="ECO:0000313" key="2">
    <source>
        <dbReference type="Proteomes" id="UP000499080"/>
    </source>
</evidence>
<dbReference type="PANTHER" id="PTHR46409:SF1">
    <property type="entry name" value="HTH PSQ-TYPE DOMAIN-CONTAINING PROTEIN"/>
    <property type="match status" value="1"/>
</dbReference>
<reference evidence="1 2" key="1">
    <citation type="journal article" date="2019" name="Sci. Rep.">
        <title>Orb-weaving spider Araneus ventricosus genome elucidates the spidroin gene catalogue.</title>
        <authorList>
            <person name="Kono N."/>
            <person name="Nakamura H."/>
            <person name="Ohtoshi R."/>
            <person name="Moran D.A.P."/>
            <person name="Shinohara A."/>
            <person name="Yoshida Y."/>
            <person name="Fujiwara M."/>
            <person name="Mori M."/>
            <person name="Tomita M."/>
            <person name="Arakawa K."/>
        </authorList>
    </citation>
    <scope>NUCLEOTIDE SEQUENCE [LARGE SCALE GENOMIC DNA]</scope>
</reference>
<dbReference type="EMBL" id="BGPR01045972">
    <property type="protein sequence ID" value="GBO22924.1"/>
    <property type="molecule type" value="Genomic_DNA"/>
</dbReference>
<dbReference type="OrthoDB" id="6773164at2759"/>
<proteinExistence type="predicted"/>
<evidence type="ECO:0000313" key="1">
    <source>
        <dbReference type="EMBL" id="GBO22924.1"/>
    </source>
</evidence>
<sequence>MLFKIRTKPSVIYGAQHLCQSIILSRYLKDVIDPVIKRNEFFGHAENVLISMLADYRNHVRESALRRILKARKVKRSAGTTTIVTNNSHIFNLPAFDICATDYVDLIKLENVT</sequence>